<dbReference type="STRING" id="981085.W9R006"/>
<comment type="subcellular location">
    <subcellularLocation>
        <location evidence="1">Nucleus</location>
    </subcellularLocation>
</comment>
<dbReference type="InterPro" id="IPR039726">
    <property type="entry name" value="Prp40-like"/>
</dbReference>
<evidence type="ECO:0000256" key="3">
    <source>
        <dbReference type="ARBA" id="ARBA00022737"/>
    </source>
</evidence>
<dbReference type="GO" id="GO:0003723">
    <property type="term" value="F:RNA binding"/>
    <property type="evidence" value="ECO:0007669"/>
    <property type="project" value="TreeGrafter"/>
</dbReference>
<evidence type="ECO:0000256" key="4">
    <source>
        <dbReference type="ARBA" id="ARBA00023187"/>
    </source>
</evidence>
<dbReference type="FunFam" id="1.10.10.440:FF:000024">
    <property type="entry name" value="Pre-mRNA-processing protein 40A"/>
    <property type="match status" value="1"/>
</dbReference>
<dbReference type="InterPro" id="IPR036020">
    <property type="entry name" value="WW_dom_sf"/>
</dbReference>
<feature type="compositionally biased region" description="Basic and acidic residues" evidence="10">
    <location>
        <begin position="810"/>
        <end position="879"/>
    </location>
</feature>
<dbReference type="AlphaFoldDB" id="W9R006"/>
<dbReference type="SUPFAM" id="SSF51045">
    <property type="entry name" value="WW domain"/>
    <property type="match status" value="2"/>
</dbReference>
<feature type="coiled-coil region" evidence="9">
    <location>
        <begin position="584"/>
        <end position="622"/>
    </location>
</feature>
<dbReference type="FunFam" id="1.10.10.440:FF:000022">
    <property type="entry name" value="Pre-mRNA-processing protein 40A"/>
    <property type="match status" value="1"/>
</dbReference>
<dbReference type="FunFam" id="1.10.10.440:FF:000013">
    <property type="entry name" value="pre-mRNA-processing protein 40A isoform X1"/>
    <property type="match status" value="1"/>
</dbReference>
<dbReference type="InterPro" id="IPR036517">
    <property type="entry name" value="FF_domain_sf"/>
</dbReference>
<dbReference type="EMBL" id="KE344439">
    <property type="protein sequence ID" value="EXB62121.1"/>
    <property type="molecule type" value="Genomic_DNA"/>
</dbReference>
<comment type="similarity">
    <text evidence="7">Belongs to the PRPF40 family.</text>
</comment>
<dbReference type="GO" id="GO:0045292">
    <property type="term" value="P:mRNA cis splicing, via spliceosome"/>
    <property type="evidence" value="ECO:0007669"/>
    <property type="project" value="InterPro"/>
</dbReference>
<dbReference type="GO" id="GO:0070063">
    <property type="term" value="F:RNA polymerase binding"/>
    <property type="evidence" value="ECO:0007669"/>
    <property type="project" value="UniProtKB-ARBA"/>
</dbReference>
<evidence type="ECO:0000256" key="1">
    <source>
        <dbReference type="ARBA" id="ARBA00004123"/>
    </source>
</evidence>
<feature type="compositionally biased region" description="Basic and acidic residues" evidence="10">
    <location>
        <begin position="909"/>
        <end position="925"/>
    </location>
</feature>
<dbReference type="GO" id="GO:0005685">
    <property type="term" value="C:U1 snRNP"/>
    <property type="evidence" value="ECO:0007669"/>
    <property type="project" value="TreeGrafter"/>
</dbReference>
<evidence type="ECO:0000313" key="14">
    <source>
        <dbReference type="Proteomes" id="UP000030645"/>
    </source>
</evidence>
<keyword evidence="5" id="KW-0539">Nucleus</keyword>
<feature type="domain" description="FF" evidence="12">
    <location>
        <begin position="471"/>
        <end position="526"/>
    </location>
</feature>
<protein>
    <submittedName>
        <fullName evidence="13">Pre-mRNA-processing factor 40-A-like protein</fullName>
    </submittedName>
</protein>
<dbReference type="GO" id="GO:0071004">
    <property type="term" value="C:U2-type prespliceosome"/>
    <property type="evidence" value="ECO:0007669"/>
    <property type="project" value="TreeGrafter"/>
</dbReference>
<sequence>MANNPQISGVQYRPAVPAQQFIPVTTQPFQPIGRGVPPMNALPPAPPQFQQPFYSQPTQQFPPRAQDMLPLQTIPLPVALPNNHPLPIAHPQPSVQTPSNFTPGIGGPGVSFSSSYTFAPSYGQIRRSFNDPTSVIAQQQTIENPAMTNSVAPVTSVQPDLSAEALSDWIEHMSSNGKKYYYNRRTRLSSWEKPVELMTPTEKADATTNWKEFTSPDGKKYYYNKVTKESKWVMPEELKLAREQVAKASHKETQQETSCSVPDSVSSPTVNADASPKALGITSSPVSVEPVAAVVEPQGIEVSRSSSSPHVASAIKVNTVEDPTPSNVVSTSDTDTGSIGTATNVATEKMNNSNNAAQDTINSSDGVSTHHKEEASNGLIGEKANDIAPEDIVVDREPLVYANKLDAKNAFMTLMESANIGSDWTWDRAMRVIINDKRYGALKTLGERKHAFNEFLGQRKKQEAEERRIRQKKAREEFKRMLEESAELTSSIRWSKAESLFEKDERFRAVERDRDRKDLFDNYIEELKKKERAKEQEERKRKIIEYRQFLESCDFIKASSQWRKVQDRLEADERCYCLEKIDRLEHFQEYLNDLEREEEEQRKIQKEELRKAERKNRDEFRKLMEDHVAAGTLTAKTHWRDYCVKVKELPEYQAVASNTSGSTSKDLFEDVVEELQKQYHDDKSRVKDAVKLGKITLSSTWTLDDFKNAITNDIGSPPVRDVNLKLVFDELLERVREKEEKEAKKRKRLVDDFSYLLSSIKEINASSEWEDCKSLFDKSHEYSSIGLESLCQQIFEKYVMQLKEQAKEREQKRKEEKARQEKEREEGDRSKVKQRKEKEGGRMKEKEEHLEKEDGMDNKTADLNESRASKDEKRSVKESNRRHRKRHHSSEDYADENETDQFKKSHGPSSEHKKSRRHEESDHESRHKRHRRGHRQGSRRHGDHEELEDGEFGDGKVDSQSFPS</sequence>
<dbReference type="CDD" id="cd00201">
    <property type="entry name" value="WW"/>
    <property type="match status" value="2"/>
</dbReference>
<feature type="compositionally biased region" description="Basic residues" evidence="10">
    <location>
        <begin position="926"/>
        <end position="941"/>
    </location>
</feature>
<dbReference type="SMART" id="SM00441">
    <property type="entry name" value="FF"/>
    <property type="match status" value="5"/>
</dbReference>
<evidence type="ECO:0000259" key="12">
    <source>
        <dbReference type="PROSITE" id="PS51676"/>
    </source>
</evidence>
<accession>W9R006</accession>
<dbReference type="PROSITE" id="PS51676">
    <property type="entry name" value="FF"/>
    <property type="match status" value="4"/>
</dbReference>
<keyword evidence="4" id="KW-0508">mRNA splicing</keyword>
<dbReference type="InterPro" id="IPR001202">
    <property type="entry name" value="WW_dom"/>
</dbReference>
<keyword evidence="3" id="KW-0677">Repeat</keyword>
<dbReference type="PANTHER" id="PTHR11864:SF33">
    <property type="entry name" value="PRE-MRNA-PROCESSING PROTEIN 40B"/>
    <property type="match status" value="1"/>
</dbReference>
<organism evidence="13 14">
    <name type="scientific">Morus notabilis</name>
    <dbReference type="NCBI Taxonomy" id="981085"/>
    <lineage>
        <taxon>Eukaryota</taxon>
        <taxon>Viridiplantae</taxon>
        <taxon>Streptophyta</taxon>
        <taxon>Embryophyta</taxon>
        <taxon>Tracheophyta</taxon>
        <taxon>Spermatophyta</taxon>
        <taxon>Magnoliopsida</taxon>
        <taxon>eudicotyledons</taxon>
        <taxon>Gunneridae</taxon>
        <taxon>Pentapetalae</taxon>
        <taxon>rosids</taxon>
        <taxon>fabids</taxon>
        <taxon>Rosales</taxon>
        <taxon>Moraceae</taxon>
        <taxon>Moreae</taxon>
        <taxon>Morus</taxon>
    </lineage>
</organism>
<feature type="domain" description="WW" evidence="11">
    <location>
        <begin position="204"/>
        <end position="237"/>
    </location>
</feature>
<dbReference type="PANTHER" id="PTHR11864">
    <property type="entry name" value="PRE-MRNA-PROCESSING PROTEIN PRP40"/>
    <property type="match status" value="1"/>
</dbReference>
<evidence type="ECO:0000256" key="8">
    <source>
        <dbReference type="ARBA" id="ARBA00064817"/>
    </source>
</evidence>
<dbReference type="FunFam" id="1.10.10.440:FF:000026">
    <property type="entry name" value="Pre-mRNA-processing protein 40A"/>
    <property type="match status" value="1"/>
</dbReference>
<comment type="function">
    <text evidence="6">Binds the phosphorylated C-terminal domain (CTD) of the largest subunit of RNA polymerase II and functions as a scaffold for RNA processing machineries. May be involved in pre-mRNA splicing.</text>
</comment>
<dbReference type="SUPFAM" id="SSF81698">
    <property type="entry name" value="FF domain"/>
    <property type="match status" value="5"/>
</dbReference>
<evidence type="ECO:0000313" key="13">
    <source>
        <dbReference type="EMBL" id="EXB62121.1"/>
    </source>
</evidence>
<dbReference type="PROSITE" id="PS50020">
    <property type="entry name" value="WW_DOMAIN_2"/>
    <property type="match status" value="2"/>
</dbReference>
<evidence type="ECO:0000256" key="2">
    <source>
        <dbReference type="ARBA" id="ARBA00022664"/>
    </source>
</evidence>
<feature type="compositionally biased region" description="Polar residues" evidence="10">
    <location>
        <begin position="255"/>
        <end position="271"/>
    </location>
</feature>
<feature type="domain" description="FF" evidence="12">
    <location>
        <begin position="404"/>
        <end position="458"/>
    </location>
</feature>
<keyword evidence="14" id="KW-1185">Reference proteome</keyword>
<keyword evidence="2" id="KW-0507">mRNA processing</keyword>
<proteinExistence type="inferred from homology"/>
<dbReference type="eggNOG" id="KOG0152">
    <property type="taxonomic scope" value="Eukaryota"/>
</dbReference>
<feature type="coiled-coil region" evidence="9">
    <location>
        <begin position="520"/>
        <end position="547"/>
    </location>
</feature>
<evidence type="ECO:0000259" key="11">
    <source>
        <dbReference type="PROSITE" id="PS50020"/>
    </source>
</evidence>
<feature type="region of interest" description="Disordered" evidence="10">
    <location>
        <begin position="810"/>
        <end position="964"/>
    </location>
</feature>
<evidence type="ECO:0000256" key="10">
    <source>
        <dbReference type="SAM" id="MobiDB-lite"/>
    </source>
</evidence>
<evidence type="ECO:0000256" key="6">
    <source>
        <dbReference type="ARBA" id="ARBA00056384"/>
    </source>
</evidence>
<dbReference type="SMART" id="SM00456">
    <property type="entry name" value="WW"/>
    <property type="match status" value="2"/>
</dbReference>
<feature type="domain" description="WW" evidence="11">
    <location>
        <begin position="163"/>
        <end position="196"/>
    </location>
</feature>
<dbReference type="Pfam" id="PF00397">
    <property type="entry name" value="WW"/>
    <property type="match status" value="2"/>
</dbReference>
<comment type="subunit">
    <text evidence="8">Interacts (via the WW domains) with the phosphorylated C-terminal domain of NRPB1 (via CTD domain).</text>
</comment>
<evidence type="ECO:0000256" key="7">
    <source>
        <dbReference type="ARBA" id="ARBA00061317"/>
    </source>
</evidence>
<feature type="region of interest" description="Disordered" evidence="10">
    <location>
        <begin position="245"/>
        <end position="271"/>
    </location>
</feature>
<evidence type="ECO:0000256" key="5">
    <source>
        <dbReference type="ARBA" id="ARBA00023242"/>
    </source>
</evidence>
<dbReference type="Pfam" id="PF25432">
    <property type="entry name" value="FF_PRPF40A"/>
    <property type="match status" value="1"/>
</dbReference>
<feature type="domain" description="FF" evidence="12">
    <location>
        <begin position="611"/>
        <end position="674"/>
    </location>
</feature>
<dbReference type="InterPro" id="IPR002713">
    <property type="entry name" value="FF_domain"/>
</dbReference>
<dbReference type="Pfam" id="PF01846">
    <property type="entry name" value="FF"/>
    <property type="match status" value="4"/>
</dbReference>
<name>W9R006_9ROSA</name>
<dbReference type="Proteomes" id="UP000030645">
    <property type="component" value="Unassembled WGS sequence"/>
</dbReference>
<dbReference type="Gene3D" id="1.10.10.440">
    <property type="entry name" value="FF domain"/>
    <property type="match status" value="5"/>
</dbReference>
<dbReference type="PROSITE" id="PS01159">
    <property type="entry name" value="WW_DOMAIN_1"/>
    <property type="match status" value="1"/>
</dbReference>
<feature type="domain" description="FF" evidence="12">
    <location>
        <begin position="539"/>
        <end position="593"/>
    </location>
</feature>
<evidence type="ECO:0000256" key="9">
    <source>
        <dbReference type="SAM" id="Coils"/>
    </source>
</evidence>
<keyword evidence="9" id="KW-0175">Coiled coil</keyword>
<feature type="compositionally biased region" description="Basic and acidic residues" evidence="10">
    <location>
        <begin position="245"/>
        <end position="254"/>
    </location>
</feature>
<gene>
    <name evidence="13" type="ORF">L484_003350</name>
</gene>
<dbReference type="Gene3D" id="2.20.70.10">
    <property type="match status" value="2"/>
</dbReference>
<reference evidence="14" key="1">
    <citation type="submission" date="2013-01" db="EMBL/GenBank/DDBJ databases">
        <title>Draft Genome Sequence of a Mulberry Tree, Morus notabilis C.K. Schneid.</title>
        <authorList>
            <person name="He N."/>
            <person name="Zhao S."/>
        </authorList>
    </citation>
    <scope>NUCLEOTIDE SEQUENCE</scope>
</reference>